<organism evidence="1 2">
    <name type="scientific">Puccinia sorghi</name>
    <dbReference type="NCBI Taxonomy" id="27349"/>
    <lineage>
        <taxon>Eukaryota</taxon>
        <taxon>Fungi</taxon>
        <taxon>Dikarya</taxon>
        <taxon>Basidiomycota</taxon>
        <taxon>Pucciniomycotina</taxon>
        <taxon>Pucciniomycetes</taxon>
        <taxon>Pucciniales</taxon>
        <taxon>Pucciniaceae</taxon>
        <taxon>Puccinia</taxon>
    </lineage>
</organism>
<gene>
    <name evidence="1" type="ORF">VP01_2338g5</name>
</gene>
<sequence>MDAQAASMSNSGDGFRQAMLKMALETIPQLTEENHSIWKDKMTALLKLWGVLKALEDPNIPLGESDNAELVMLLLSKMDNFAQRIWLLIKELFALSQYSNRARMFNNFLYVKFQEDAVELFVTDIKVAIKKLVDIGIELPQDILAYLALFKFPNSLQRRHLEKRELPLQRHYFPQKINHLERDKEAIETMVKPIPVRDVAADITIQSKTRTTAVTTAGICIPKLLRIGGKEKPKENYSMSLLTRWIESGDQKHRIILDSGASVHLFNDVMFFKHLELRDSDYIKTRKQGATLPIERMGLVRLR</sequence>
<dbReference type="EMBL" id="LAVV01007212">
    <property type="protein sequence ID" value="KNZ56716.1"/>
    <property type="molecule type" value="Genomic_DNA"/>
</dbReference>
<dbReference type="Proteomes" id="UP000037035">
    <property type="component" value="Unassembled WGS sequence"/>
</dbReference>
<evidence type="ECO:0000313" key="1">
    <source>
        <dbReference type="EMBL" id="KNZ56716.1"/>
    </source>
</evidence>
<evidence type="ECO:0000313" key="2">
    <source>
        <dbReference type="Proteomes" id="UP000037035"/>
    </source>
</evidence>
<comment type="caution">
    <text evidence="1">The sequence shown here is derived from an EMBL/GenBank/DDBJ whole genome shotgun (WGS) entry which is preliminary data.</text>
</comment>
<keyword evidence="2" id="KW-1185">Reference proteome</keyword>
<name>A0A0L6V7D6_9BASI</name>
<protein>
    <submittedName>
        <fullName evidence="1">Uncharacterized protein</fullName>
    </submittedName>
</protein>
<dbReference type="VEuPathDB" id="FungiDB:VP01_2338g5"/>
<reference evidence="1 2" key="1">
    <citation type="submission" date="2015-08" db="EMBL/GenBank/DDBJ databases">
        <title>Next Generation Sequencing and Analysis of the Genome of Puccinia sorghi L Schw, the Causal Agent of Maize Common Rust.</title>
        <authorList>
            <person name="Rochi L."/>
            <person name="Burguener G."/>
            <person name="Darino M."/>
            <person name="Turjanski A."/>
            <person name="Kreff E."/>
            <person name="Dieguez M.J."/>
            <person name="Sacco F."/>
        </authorList>
    </citation>
    <scope>NUCLEOTIDE SEQUENCE [LARGE SCALE GENOMIC DNA]</scope>
    <source>
        <strain evidence="1 2">RO10H11247</strain>
    </source>
</reference>
<proteinExistence type="predicted"/>
<dbReference type="OrthoDB" id="7691805at2759"/>
<accession>A0A0L6V7D6</accession>
<dbReference type="AlphaFoldDB" id="A0A0L6V7D6"/>